<dbReference type="Pfam" id="PF13439">
    <property type="entry name" value="Glyco_transf_4"/>
    <property type="match status" value="1"/>
</dbReference>
<reference evidence="3" key="1">
    <citation type="journal article" date="2024" name="Syst. Appl. Microbiol.">
        <title>First single-strain enrichments of Electrothrix cable bacteria, description of E. aestuarii sp. nov. and E. rattekaaiensis sp. nov., and proposal of a cable bacteria taxonomy following the rules of the SeqCode.</title>
        <authorList>
            <person name="Plum-Jensen L.E."/>
            <person name="Schramm A."/>
            <person name="Marshall I.P.G."/>
        </authorList>
    </citation>
    <scope>NUCLEOTIDE SEQUENCE</scope>
    <source>
        <strain evidence="3">Rat1</strain>
    </source>
</reference>
<name>A0AAU8LSX6_9BACT</name>
<dbReference type="AlphaFoldDB" id="A0AAU8LSX6"/>
<sequence>MLSVVLFSVRGGIETYTAQLVNELAPIVRVAYAIDIKTKQQIGRLIDPRVTLIEYRRPRLREFWGIVEICRLAVKIKQFNPDLFHIQGDGVWESVLLRLLSNIPIVATVHDPIKHIDQRTHVNNWTMKDVVKRSRGWVLHSEGLKNIFIKLNKVNKDNVLIHPHGIYNFYCNYSPPSKNKEKFFLFFGELRINKGLDLFLEAFEMVTGQIPEWKVVIAGRGHFEQDKHLEFNRERIEFYNRYITNAEAASFFSKAGVVVLPYRHGSQSGVLAMAAAFFCPVLATRVGNIPEILLDRQHALLVEPENVKQLAKGLLEIVADESLRTTLGENLGMLANDEWSWKEIAQKTLLFYQKNI</sequence>
<organism evidence="3">
    <name type="scientific">Candidatus Electrothrix aestuarii</name>
    <dbReference type="NCBI Taxonomy" id="3062594"/>
    <lineage>
        <taxon>Bacteria</taxon>
        <taxon>Pseudomonadati</taxon>
        <taxon>Thermodesulfobacteriota</taxon>
        <taxon>Desulfobulbia</taxon>
        <taxon>Desulfobulbales</taxon>
        <taxon>Desulfobulbaceae</taxon>
        <taxon>Candidatus Electrothrix</taxon>
    </lineage>
</organism>
<evidence type="ECO:0000256" key="1">
    <source>
        <dbReference type="ARBA" id="ARBA00022679"/>
    </source>
</evidence>
<dbReference type="PANTHER" id="PTHR46401">
    <property type="entry name" value="GLYCOSYLTRANSFERASE WBBK-RELATED"/>
    <property type="match status" value="1"/>
</dbReference>
<keyword evidence="1 3" id="KW-0808">Transferase</keyword>
<reference evidence="3" key="2">
    <citation type="submission" date="2024-06" db="EMBL/GenBank/DDBJ databases">
        <authorList>
            <person name="Plum-Jensen L.E."/>
            <person name="Schramm A."/>
            <person name="Marshall I.P.G."/>
        </authorList>
    </citation>
    <scope>NUCLEOTIDE SEQUENCE</scope>
    <source>
        <strain evidence="3">Rat1</strain>
    </source>
</reference>
<dbReference type="CDD" id="cd03801">
    <property type="entry name" value="GT4_PimA-like"/>
    <property type="match status" value="1"/>
</dbReference>
<feature type="domain" description="Glycosyltransferase subfamily 4-like N-terminal" evidence="2">
    <location>
        <begin position="11"/>
        <end position="166"/>
    </location>
</feature>
<gene>
    <name evidence="3" type="ORF">Q3M24_18330</name>
</gene>
<keyword evidence="3" id="KW-0328">Glycosyltransferase</keyword>
<evidence type="ECO:0000313" key="3">
    <source>
        <dbReference type="EMBL" id="XCN72239.1"/>
    </source>
</evidence>
<protein>
    <submittedName>
        <fullName evidence="3">Glycosyltransferase family 4 protein</fullName>
        <ecNumber evidence="3">2.4.-.-</ecNumber>
    </submittedName>
</protein>
<evidence type="ECO:0000259" key="2">
    <source>
        <dbReference type="Pfam" id="PF13439"/>
    </source>
</evidence>
<dbReference type="SUPFAM" id="SSF53756">
    <property type="entry name" value="UDP-Glycosyltransferase/glycogen phosphorylase"/>
    <property type="match status" value="1"/>
</dbReference>
<dbReference type="EMBL" id="CP159373">
    <property type="protein sequence ID" value="XCN72239.1"/>
    <property type="molecule type" value="Genomic_DNA"/>
</dbReference>
<dbReference type="Gene3D" id="3.40.50.2000">
    <property type="entry name" value="Glycogen Phosphorylase B"/>
    <property type="match status" value="2"/>
</dbReference>
<dbReference type="PANTHER" id="PTHR46401:SF2">
    <property type="entry name" value="GLYCOSYLTRANSFERASE WBBK-RELATED"/>
    <property type="match status" value="1"/>
</dbReference>
<accession>A0AAU8LSX6</accession>
<dbReference type="GO" id="GO:0016757">
    <property type="term" value="F:glycosyltransferase activity"/>
    <property type="evidence" value="ECO:0007669"/>
    <property type="project" value="UniProtKB-KW"/>
</dbReference>
<dbReference type="InterPro" id="IPR028098">
    <property type="entry name" value="Glyco_trans_4-like_N"/>
</dbReference>
<dbReference type="Pfam" id="PF13692">
    <property type="entry name" value="Glyco_trans_1_4"/>
    <property type="match status" value="1"/>
</dbReference>
<dbReference type="EC" id="2.4.-.-" evidence="3"/>
<proteinExistence type="predicted"/>
<dbReference type="GO" id="GO:0009103">
    <property type="term" value="P:lipopolysaccharide biosynthetic process"/>
    <property type="evidence" value="ECO:0007669"/>
    <property type="project" value="TreeGrafter"/>
</dbReference>
<dbReference type="KEGG" id="eaj:Q3M24_18330"/>